<organism evidence="1 2">
    <name type="scientific">Porcisia hertigi</name>
    <dbReference type="NCBI Taxonomy" id="2761500"/>
    <lineage>
        <taxon>Eukaryota</taxon>
        <taxon>Discoba</taxon>
        <taxon>Euglenozoa</taxon>
        <taxon>Kinetoplastea</taxon>
        <taxon>Metakinetoplastina</taxon>
        <taxon>Trypanosomatida</taxon>
        <taxon>Trypanosomatidae</taxon>
        <taxon>Leishmaniinae</taxon>
        <taxon>Porcisia</taxon>
    </lineage>
</organism>
<evidence type="ECO:0000313" key="1">
    <source>
        <dbReference type="EMBL" id="KAG5510358.1"/>
    </source>
</evidence>
<name>A0A836IZU1_9TRYP</name>
<gene>
    <name evidence="1" type="ORF">JKF63_07687</name>
</gene>
<dbReference type="Proteomes" id="UP000674318">
    <property type="component" value="Chromosome 10"/>
</dbReference>
<accession>A0A836IZU1</accession>
<sequence length="248" mass="27681">MVLRHYRWLPLEFEPDYKDGYTCDHCHRDFLQAPLYHEETTGTDYCVECGAAAGYTPFSGLVASLLFSSGENILRDSDSNSIALFAYRVDSQNAGIYFANGANVALHLDMSGNIRDAIFYTVKESAVQSKVRISSSDLSHRFPWLSSGIQTVFDVEIHLHTLPSVPVPLDDFCVVGYAASDKLIEIRLTDAYTQLFDVCRGREIVAKAEMPLCLFSAHEMDASSKSEATHLLRELIGETHTLKKSEGR</sequence>
<proteinExistence type="predicted"/>
<dbReference type="OrthoDB" id="276511at2759"/>
<comment type="caution">
    <text evidence="1">The sequence shown here is derived from an EMBL/GenBank/DDBJ whole genome shotgun (WGS) entry which is preliminary data.</text>
</comment>
<dbReference type="KEGG" id="phet:94293695"/>
<dbReference type="RefSeq" id="XP_067759099.1">
    <property type="nucleotide sequence ID" value="XM_067903618.1"/>
</dbReference>
<dbReference type="GeneID" id="94293695"/>
<dbReference type="AlphaFoldDB" id="A0A836IZU1"/>
<dbReference type="EMBL" id="JAFJZO010000010">
    <property type="protein sequence ID" value="KAG5510358.1"/>
    <property type="molecule type" value="Genomic_DNA"/>
</dbReference>
<reference evidence="1 2" key="1">
    <citation type="submission" date="2021-02" db="EMBL/GenBank/DDBJ databases">
        <title>Porcisia hertigi Genome sequencing and assembly.</title>
        <authorList>
            <person name="Almutairi H."/>
            <person name="Gatherer D."/>
        </authorList>
    </citation>
    <scope>NUCLEOTIDE SEQUENCE [LARGE SCALE GENOMIC DNA]</scope>
    <source>
        <strain evidence="1 2">C119</strain>
    </source>
</reference>
<evidence type="ECO:0000313" key="2">
    <source>
        <dbReference type="Proteomes" id="UP000674318"/>
    </source>
</evidence>
<keyword evidence="2" id="KW-1185">Reference proteome</keyword>
<protein>
    <submittedName>
        <fullName evidence="1">Uncharacterized protein</fullName>
    </submittedName>
</protein>